<keyword evidence="3" id="KW-0378">Hydrolase</keyword>
<name>A0A5S3PGM6_9FLAO</name>
<dbReference type="InterPro" id="IPR045670">
    <property type="entry name" value="DUF5916"/>
</dbReference>
<proteinExistence type="predicted"/>
<accession>A0A5S3PGM6</accession>
<organism evidence="3 4">
    <name type="scientific">Maribacter algarum</name>
    <name type="common">ex Zhang et al. 2020</name>
    <dbReference type="NCBI Taxonomy" id="2578118"/>
    <lineage>
        <taxon>Bacteria</taxon>
        <taxon>Pseudomonadati</taxon>
        <taxon>Bacteroidota</taxon>
        <taxon>Flavobacteriia</taxon>
        <taxon>Flavobacteriales</taxon>
        <taxon>Flavobacteriaceae</taxon>
        <taxon>Maribacter</taxon>
    </lineage>
</organism>
<dbReference type="GO" id="GO:0016787">
    <property type="term" value="F:hydrolase activity"/>
    <property type="evidence" value="ECO:0007669"/>
    <property type="project" value="UniProtKB-KW"/>
</dbReference>
<dbReference type="RefSeq" id="WP_138659750.1">
    <property type="nucleotide sequence ID" value="NZ_VATY01000005.1"/>
</dbReference>
<evidence type="ECO:0000313" key="3">
    <source>
        <dbReference type="EMBL" id="TMM53290.1"/>
    </source>
</evidence>
<sequence length="738" mass="83266">MHHHRSIFIFFLFAGCSFFSFAQEQVSTSDLKSRPTAAAVALENAPSIDGDVIDDVIWKAIEPIGKLSQAQPNFGQTPTEKTDIRVAYTPEVFYVSVVCYDSSPSSLVVSDARRDANLDNTDAFLFILDTYKDGQNGFIFGTNSLGVEYDAQVDNEGQGNFNQNRQQGGTIGGFNLNWDGAWEVQTKVGDFGWSAEFAIPLRTLRFQSGKDWGINFRRNIRKSNEIAFWAEMPVGLDLKRLSLAGTLTNLDLRSPGNLKLIPYALTRFDSDYTLPETVNDTNFEFGGDIKYSITPSLTLDLTYNTDFAQVEVDDQQVNLDRFNLFFPEKRPFFLENAGLFSVGSPGEVDLFFSRRIGIGDNGNVVPIIGGARLSGKLNRTNVGLLSMWTEDVSDKGIEENNFTVARVNHEFKGRSALGAVFINREGLQSDNNYNRTFALDGKLGLGRKARMSGFYAQTKDPDNRNNAHSFKFQTTYNWNNLEMRAGYTEVGEGFNPEVGFLLRSSFKKPEGLILYHLRPKKPDAKILEYRPHISYRGYWNFDGFQETGFLHLDNHFEWKSGNELHTGVNITKEGVVNPFDISRGRNVIVDAGVYDHAESQIIFFTNQSKPFSVNLRSVIGGSFGGTRYIETITGRYRAGDRFNIDATFQYNNFQLPNGDFTANILSTRLSYAFKPNIYLQGLIQHNTSDKLWAANVRFGWLQQANTGLFVVWNYNLQDGDPLNNSFIIKYTRIFDLVK</sequence>
<dbReference type="OrthoDB" id="9786766at2"/>
<evidence type="ECO:0000259" key="2">
    <source>
        <dbReference type="Pfam" id="PF19313"/>
    </source>
</evidence>
<keyword evidence="4" id="KW-1185">Reference proteome</keyword>
<reference evidence="3 4" key="1">
    <citation type="submission" date="2019-05" db="EMBL/GenBank/DDBJ databases">
        <authorList>
            <person name="Zhang J.-Y."/>
            <person name="Feg X."/>
            <person name="Du Z.-J."/>
        </authorList>
    </citation>
    <scope>NUCLEOTIDE SEQUENCE [LARGE SCALE GENOMIC DNA]</scope>
    <source>
        <strain evidence="3 4">RZ26</strain>
    </source>
</reference>
<feature type="chain" id="PRO_5024425991" evidence="1">
    <location>
        <begin position="23"/>
        <end position="738"/>
    </location>
</feature>
<dbReference type="Pfam" id="PF19313">
    <property type="entry name" value="DUF5916"/>
    <property type="match status" value="1"/>
</dbReference>
<dbReference type="PROSITE" id="PS51257">
    <property type="entry name" value="PROKAR_LIPOPROTEIN"/>
    <property type="match status" value="1"/>
</dbReference>
<protein>
    <submittedName>
        <fullName evidence="3">Hydrolase</fullName>
    </submittedName>
</protein>
<dbReference type="SUPFAM" id="SSF49344">
    <property type="entry name" value="CBD9-like"/>
    <property type="match status" value="1"/>
</dbReference>
<gene>
    <name evidence="3" type="ORF">FEE95_19680</name>
</gene>
<comment type="caution">
    <text evidence="3">The sequence shown here is derived from an EMBL/GenBank/DDBJ whole genome shotgun (WGS) entry which is preliminary data.</text>
</comment>
<feature type="domain" description="DUF5916" evidence="2">
    <location>
        <begin position="255"/>
        <end position="358"/>
    </location>
</feature>
<evidence type="ECO:0000256" key="1">
    <source>
        <dbReference type="SAM" id="SignalP"/>
    </source>
</evidence>
<feature type="signal peptide" evidence="1">
    <location>
        <begin position="1"/>
        <end position="22"/>
    </location>
</feature>
<evidence type="ECO:0000313" key="4">
    <source>
        <dbReference type="Proteomes" id="UP000310314"/>
    </source>
</evidence>
<keyword evidence="1" id="KW-0732">Signal</keyword>
<dbReference type="Gene3D" id="2.60.40.1190">
    <property type="match status" value="1"/>
</dbReference>
<dbReference type="CDD" id="cd09618">
    <property type="entry name" value="CBM9_like_2"/>
    <property type="match status" value="1"/>
</dbReference>
<dbReference type="EMBL" id="VATY01000005">
    <property type="protein sequence ID" value="TMM53290.1"/>
    <property type="molecule type" value="Genomic_DNA"/>
</dbReference>
<dbReference type="Proteomes" id="UP000310314">
    <property type="component" value="Unassembled WGS sequence"/>
</dbReference>
<dbReference type="AlphaFoldDB" id="A0A5S3PGM6"/>